<dbReference type="AlphaFoldDB" id="A0A1C3PH46"/>
<dbReference type="EMBL" id="FLUV01002687">
    <property type="protein sequence ID" value="SBW29129.1"/>
    <property type="molecule type" value="Genomic_DNA"/>
</dbReference>
<protein>
    <submittedName>
        <fullName evidence="2">Uncharacterized protein</fullName>
    </submittedName>
</protein>
<evidence type="ECO:0000313" key="3">
    <source>
        <dbReference type="Proteomes" id="UP000199013"/>
    </source>
</evidence>
<evidence type="ECO:0000256" key="1">
    <source>
        <dbReference type="SAM" id="MobiDB-lite"/>
    </source>
</evidence>
<organism evidence="2 3">
    <name type="scientific">Candidatus Protofrankia californiensis</name>
    <dbReference type="NCBI Taxonomy" id="1839754"/>
    <lineage>
        <taxon>Bacteria</taxon>
        <taxon>Bacillati</taxon>
        <taxon>Actinomycetota</taxon>
        <taxon>Actinomycetes</taxon>
        <taxon>Frankiales</taxon>
        <taxon>Frankiaceae</taxon>
        <taxon>Protofrankia</taxon>
    </lineage>
</organism>
<evidence type="ECO:0000313" key="2">
    <source>
        <dbReference type="EMBL" id="SBW29129.1"/>
    </source>
</evidence>
<gene>
    <name evidence="2" type="ORF">FDG2_6477</name>
</gene>
<accession>A0A1C3PH46</accession>
<proteinExistence type="predicted"/>
<reference evidence="3" key="1">
    <citation type="submission" date="2016-02" db="EMBL/GenBank/DDBJ databases">
        <authorList>
            <person name="Wibberg D."/>
        </authorList>
    </citation>
    <scope>NUCLEOTIDE SEQUENCE [LARGE SCALE GENOMIC DNA]</scope>
</reference>
<sequence>MTQPADPGGPPLSGPYNGPWPVRRSVPTDSELRARTRMLVEQIEIAQAEIVLYRAAYERATEEETADRPWLRDPVERLTITRIARALSAELDALERFRLWAEELHYLQEEARARRPCAPPAGS</sequence>
<feature type="region of interest" description="Disordered" evidence="1">
    <location>
        <begin position="1"/>
        <end position="25"/>
    </location>
</feature>
<name>A0A1C3PH46_9ACTN</name>
<keyword evidence="3" id="KW-1185">Reference proteome</keyword>
<dbReference type="Proteomes" id="UP000199013">
    <property type="component" value="Unassembled WGS sequence"/>
</dbReference>